<protein>
    <submittedName>
        <fullName evidence="3">Retrovirus-related Pol polyprotein from transposon TNT 1-94</fullName>
    </submittedName>
</protein>
<accession>A0ABD1PTQ0</accession>
<feature type="compositionally biased region" description="Low complexity" evidence="1">
    <location>
        <begin position="139"/>
        <end position="150"/>
    </location>
</feature>
<proteinExistence type="predicted"/>
<gene>
    <name evidence="3" type="ORF">Adt_41762</name>
</gene>
<dbReference type="Pfam" id="PF25597">
    <property type="entry name" value="SH3_retrovirus"/>
    <property type="match status" value="1"/>
</dbReference>
<feature type="domain" description="Retroviral polymerase SH3-like" evidence="2">
    <location>
        <begin position="67"/>
        <end position="98"/>
    </location>
</feature>
<keyword evidence="4" id="KW-1185">Reference proteome</keyword>
<reference evidence="4" key="1">
    <citation type="submission" date="2024-07" db="EMBL/GenBank/DDBJ databases">
        <title>Two chromosome-level genome assemblies of Korean endemic species Abeliophyllum distichum and Forsythia ovata (Oleaceae).</title>
        <authorList>
            <person name="Jang H."/>
        </authorList>
    </citation>
    <scope>NUCLEOTIDE SEQUENCE [LARGE SCALE GENOMIC DNA]</scope>
</reference>
<dbReference type="InterPro" id="IPR039537">
    <property type="entry name" value="Retrotran_Ty1/copia-like"/>
</dbReference>
<dbReference type="PANTHER" id="PTHR42648:SF18">
    <property type="entry name" value="RETROTRANSPOSON, UNCLASSIFIED-LIKE PROTEIN"/>
    <property type="match status" value="1"/>
</dbReference>
<evidence type="ECO:0000256" key="1">
    <source>
        <dbReference type="SAM" id="MobiDB-lite"/>
    </source>
</evidence>
<sequence>MNLVRSILSKKYIPREFWPEAVNWCVHILNRSPTLQSKISHLKKHGVVLKSWSGVKPSVEYFRVFGCIGYIHIPDVKRTKLDSKSSKCILLGTEGITNVLLEWRDDENDVTEEEFEENKDEVEEQEQEQEQNEATGVISPSSSSPSSTSSAKNNELNQLATRN</sequence>
<evidence type="ECO:0000313" key="3">
    <source>
        <dbReference type="EMBL" id="KAL2465911.1"/>
    </source>
</evidence>
<name>A0ABD1PTQ0_9LAMI</name>
<feature type="compositionally biased region" description="Polar residues" evidence="1">
    <location>
        <begin position="151"/>
        <end position="163"/>
    </location>
</feature>
<evidence type="ECO:0000313" key="4">
    <source>
        <dbReference type="Proteomes" id="UP001604336"/>
    </source>
</evidence>
<evidence type="ECO:0000259" key="2">
    <source>
        <dbReference type="Pfam" id="PF25597"/>
    </source>
</evidence>
<organism evidence="3 4">
    <name type="scientific">Abeliophyllum distichum</name>
    <dbReference type="NCBI Taxonomy" id="126358"/>
    <lineage>
        <taxon>Eukaryota</taxon>
        <taxon>Viridiplantae</taxon>
        <taxon>Streptophyta</taxon>
        <taxon>Embryophyta</taxon>
        <taxon>Tracheophyta</taxon>
        <taxon>Spermatophyta</taxon>
        <taxon>Magnoliopsida</taxon>
        <taxon>eudicotyledons</taxon>
        <taxon>Gunneridae</taxon>
        <taxon>Pentapetalae</taxon>
        <taxon>asterids</taxon>
        <taxon>lamiids</taxon>
        <taxon>Lamiales</taxon>
        <taxon>Oleaceae</taxon>
        <taxon>Forsythieae</taxon>
        <taxon>Abeliophyllum</taxon>
    </lineage>
</organism>
<dbReference type="Proteomes" id="UP001604336">
    <property type="component" value="Unassembled WGS sequence"/>
</dbReference>
<comment type="caution">
    <text evidence="3">The sequence shown here is derived from an EMBL/GenBank/DDBJ whole genome shotgun (WGS) entry which is preliminary data.</text>
</comment>
<dbReference type="SUPFAM" id="SSF81606">
    <property type="entry name" value="PP2C-like"/>
    <property type="match status" value="1"/>
</dbReference>
<dbReference type="PANTHER" id="PTHR42648">
    <property type="entry name" value="TRANSPOSASE, PUTATIVE-RELATED"/>
    <property type="match status" value="1"/>
</dbReference>
<dbReference type="InterPro" id="IPR036457">
    <property type="entry name" value="PPM-type-like_dom_sf"/>
</dbReference>
<feature type="compositionally biased region" description="Acidic residues" evidence="1">
    <location>
        <begin position="107"/>
        <end position="131"/>
    </location>
</feature>
<dbReference type="AlphaFoldDB" id="A0ABD1PTQ0"/>
<dbReference type="EMBL" id="JBFOLK010000013">
    <property type="protein sequence ID" value="KAL2465911.1"/>
    <property type="molecule type" value="Genomic_DNA"/>
</dbReference>
<feature type="region of interest" description="Disordered" evidence="1">
    <location>
        <begin position="107"/>
        <end position="163"/>
    </location>
</feature>
<dbReference type="InterPro" id="IPR057670">
    <property type="entry name" value="SH3_retrovirus"/>
</dbReference>